<evidence type="ECO:0000256" key="8">
    <source>
        <dbReference type="ARBA" id="ARBA00023163"/>
    </source>
</evidence>
<dbReference type="FunFam" id="3.30.160.60:FF:000038">
    <property type="entry name" value="Zinc finger protein 624"/>
    <property type="match status" value="1"/>
</dbReference>
<gene>
    <name evidence="12" type="primary">Znf572_1</name>
    <name evidence="12" type="ORF">THRLUD_R00012</name>
</gene>
<evidence type="ECO:0000256" key="6">
    <source>
        <dbReference type="ARBA" id="ARBA00022833"/>
    </source>
</evidence>
<evidence type="ECO:0000256" key="1">
    <source>
        <dbReference type="ARBA" id="ARBA00004123"/>
    </source>
</evidence>
<keyword evidence="13" id="KW-1185">Reference proteome</keyword>
<dbReference type="SUPFAM" id="SSF57667">
    <property type="entry name" value="beta-beta-alpha zinc fingers"/>
    <property type="match status" value="1"/>
</dbReference>
<evidence type="ECO:0000256" key="3">
    <source>
        <dbReference type="ARBA" id="ARBA00022723"/>
    </source>
</evidence>
<dbReference type="FunFam" id="3.30.160.60:FF:002196">
    <property type="entry name" value="zinc finger protein 850-like isoform X3"/>
    <property type="match status" value="1"/>
</dbReference>
<comment type="subcellular location">
    <subcellularLocation>
        <location evidence="1">Nucleus</location>
    </subcellularLocation>
</comment>
<evidence type="ECO:0000256" key="2">
    <source>
        <dbReference type="ARBA" id="ARBA00006991"/>
    </source>
</evidence>
<comment type="caution">
    <text evidence="12">The sequence shown here is derived from an EMBL/GenBank/DDBJ whole genome shotgun (WGS) entry which is preliminary data.</text>
</comment>
<feature type="domain" description="C2H2-type" evidence="11">
    <location>
        <begin position="1"/>
        <end position="26"/>
    </location>
</feature>
<dbReference type="Pfam" id="PF00096">
    <property type="entry name" value="zf-C2H2"/>
    <property type="match status" value="2"/>
</dbReference>
<organism evidence="12 13">
    <name type="scientific">Thryothorus ludovicianus</name>
    <name type="common">Carolina wren</name>
    <name type="synonym">Sylvia ludoviciana</name>
    <dbReference type="NCBI Taxonomy" id="74200"/>
    <lineage>
        <taxon>Eukaryota</taxon>
        <taxon>Metazoa</taxon>
        <taxon>Chordata</taxon>
        <taxon>Craniata</taxon>
        <taxon>Vertebrata</taxon>
        <taxon>Euteleostomi</taxon>
        <taxon>Archelosauria</taxon>
        <taxon>Archosauria</taxon>
        <taxon>Dinosauria</taxon>
        <taxon>Saurischia</taxon>
        <taxon>Theropoda</taxon>
        <taxon>Coelurosauria</taxon>
        <taxon>Aves</taxon>
        <taxon>Neognathae</taxon>
        <taxon>Neoaves</taxon>
        <taxon>Telluraves</taxon>
        <taxon>Australaves</taxon>
        <taxon>Passeriformes</taxon>
        <taxon>Certhiidae</taxon>
        <taxon>Troglodytinae</taxon>
        <taxon>Thryothorus</taxon>
    </lineage>
</organism>
<dbReference type="GO" id="GO:0005634">
    <property type="term" value="C:nucleus"/>
    <property type="evidence" value="ECO:0007669"/>
    <property type="project" value="UniProtKB-SubCell"/>
</dbReference>
<dbReference type="GO" id="GO:0000981">
    <property type="term" value="F:DNA-binding transcription factor activity, RNA polymerase II-specific"/>
    <property type="evidence" value="ECO:0007669"/>
    <property type="project" value="TreeGrafter"/>
</dbReference>
<feature type="domain" description="C2H2-type" evidence="11">
    <location>
        <begin position="27"/>
        <end position="54"/>
    </location>
</feature>
<name>A0A7K7YTW3_THRLU</name>
<dbReference type="InterPro" id="IPR036236">
    <property type="entry name" value="Znf_C2H2_sf"/>
</dbReference>
<evidence type="ECO:0000313" key="13">
    <source>
        <dbReference type="Proteomes" id="UP000558509"/>
    </source>
</evidence>
<sequence>CEQCRKRFLLSSTLRKHQRTHTEEKPFRCPDCGQSFRQNFTLVTHRRIHPGERP</sequence>
<dbReference type="EMBL" id="VZTB01013877">
    <property type="protein sequence ID" value="NXA81472.1"/>
    <property type="molecule type" value="Genomic_DNA"/>
</dbReference>
<dbReference type="PANTHER" id="PTHR23226:SF416">
    <property type="entry name" value="FI01424P"/>
    <property type="match status" value="1"/>
</dbReference>
<dbReference type="AlphaFoldDB" id="A0A7K7YTW3"/>
<accession>A0A7K7YTW3</accession>
<keyword evidence="8" id="KW-0804">Transcription</keyword>
<evidence type="ECO:0000259" key="11">
    <source>
        <dbReference type="PROSITE" id="PS50157"/>
    </source>
</evidence>
<dbReference type="SMART" id="SM00355">
    <property type="entry name" value="ZnF_C2H2"/>
    <property type="match status" value="2"/>
</dbReference>
<feature type="non-terminal residue" evidence="12">
    <location>
        <position position="54"/>
    </location>
</feature>
<evidence type="ECO:0000256" key="5">
    <source>
        <dbReference type="ARBA" id="ARBA00022771"/>
    </source>
</evidence>
<keyword evidence="3" id="KW-0479">Metal-binding</keyword>
<keyword evidence="6" id="KW-0862">Zinc</keyword>
<dbReference type="Proteomes" id="UP000558509">
    <property type="component" value="Unassembled WGS sequence"/>
</dbReference>
<dbReference type="GO" id="GO:0008270">
    <property type="term" value="F:zinc ion binding"/>
    <property type="evidence" value="ECO:0007669"/>
    <property type="project" value="UniProtKB-KW"/>
</dbReference>
<evidence type="ECO:0000256" key="7">
    <source>
        <dbReference type="ARBA" id="ARBA00023015"/>
    </source>
</evidence>
<dbReference type="PANTHER" id="PTHR23226">
    <property type="entry name" value="ZINC FINGER AND SCAN DOMAIN-CONTAINING"/>
    <property type="match status" value="1"/>
</dbReference>
<keyword evidence="7" id="KW-0805">Transcription regulation</keyword>
<dbReference type="GO" id="GO:0000978">
    <property type="term" value="F:RNA polymerase II cis-regulatory region sequence-specific DNA binding"/>
    <property type="evidence" value="ECO:0007669"/>
    <property type="project" value="TreeGrafter"/>
</dbReference>
<proteinExistence type="inferred from homology"/>
<protein>
    <submittedName>
        <fullName evidence="12">ZN572 protein</fullName>
    </submittedName>
</protein>
<comment type="similarity">
    <text evidence="2">Belongs to the krueppel C2H2-type zinc-finger protein family.</text>
</comment>
<dbReference type="Gene3D" id="3.30.160.60">
    <property type="entry name" value="Classic Zinc Finger"/>
    <property type="match status" value="2"/>
</dbReference>
<reference evidence="12 13" key="1">
    <citation type="submission" date="2019-09" db="EMBL/GenBank/DDBJ databases">
        <title>Bird 10,000 Genomes (B10K) Project - Family phase.</title>
        <authorList>
            <person name="Zhang G."/>
        </authorList>
    </citation>
    <scope>NUCLEOTIDE SEQUENCE [LARGE SCALE GENOMIC DNA]</scope>
    <source>
        <strain evidence="12">B10K-DU-001-68</strain>
        <tissue evidence="12">Muscle</tissue>
    </source>
</reference>
<dbReference type="InterPro" id="IPR013087">
    <property type="entry name" value="Znf_C2H2_type"/>
</dbReference>
<evidence type="ECO:0000256" key="10">
    <source>
        <dbReference type="PROSITE-ProRule" id="PRU00042"/>
    </source>
</evidence>
<keyword evidence="5 10" id="KW-0863">Zinc-finger</keyword>
<keyword evidence="9" id="KW-0539">Nucleus</keyword>
<keyword evidence="4" id="KW-0677">Repeat</keyword>
<feature type="non-terminal residue" evidence="12">
    <location>
        <position position="1"/>
    </location>
</feature>
<evidence type="ECO:0000313" key="12">
    <source>
        <dbReference type="EMBL" id="NXA81472.1"/>
    </source>
</evidence>
<dbReference type="PROSITE" id="PS50157">
    <property type="entry name" value="ZINC_FINGER_C2H2_2"/>
    <property type="match status" value="2"/>
</dbReference>
<evidence type="ECO:0000256" key="9">
    <source>
        <dbReference type="ARBA" id="ARBA00023242"/>
    </source>
</evidence>
<dbReference type="PROSITE" id="PS00028">
    <property type="entry name" value="ZINC_FINGER_C2H2_1"/>
    <property type="match status" value="2"/>
</dbReference>
<evidence type="ECO:0000256" key="4">
    <source>
        <dbReference type="ARBA" id="ARBA00022737"/>
    </source>
</evidence>